<keyword evidence="2" id="KW-1185">Reference proteome</keyword>
<gene>
    <name evidence="1" type="ORF">SSX86_028544</name>
</gene>
<dbReference type="PANTHER" id="PTHR15140">
    <property type="entry name" value="TUBULIN-SPECIFIC CHAPERONE E"/>
    <property type="match status" value="1"/>
</dbReference>
<evidence type="ECO:0000313" key="1">
    <source>
        <dbReference type="EMBL" id="KAK9051916.1"/>
    </source>
</evidence>
<comment type="caution">
    <text evidence="1">The sequence shown here is derived from an EMBL/GenBank/DDBJ whole genome shotgun (WGS) entry which is preliminary data.</text>
</comment>
<name>A0AAP0GJQ5_9ASTR</name>
<protein>
    <submittedName>
        <fullName evidence="1">Uncharacterized protein</fullName>
    </submittedName>
</protein>
<proteinExistence type="predicted"/>
<dbReference type="PANTHER" id="PTHR15140:SF37">
    <property type="entry name" value="UBIQUITIN-LIKE DOMAIN-CONTAINING PROTEIN"/>
    <property type="match status" value="1"/>
</dbReference>
<dbReference type="AlphaFoldDB" id="A0AAP0GJQ5"/>
<dbReference type="Proteomes" id="UP001408789">
    <property type="component" value="Unassembled WGS sequence"/>
</dbReference>
<reference evidence="1 2" key="1">
    <citation type="submission" date="2024-04" db="EMBL/GenBank/DDBJ databases">
        <title>The reference genome of an endangered Asteraceae, Deinandra increscens subsp. villosa, native to the Central Coast of California.</title>
        <authorList>
            <person name="Guilliams M."/>
            <person name="Hasenstab-Lehman K."/>
            <person name="Meyer R."/>
            <person name="Mcevoy S."/>
        </authorList>
    </citation>
    <scope>NUCLEOTIDE SEQUENCE [LARGE SCALE GENOMIC DNA]</scope>
    <source>
        <tissue evidence="1">Leaf</tissue>
    </source>
</reference>
<organism evidence="1 2">
    <name type="scientific">Deinandra increscens subsp. villosa</name>
    <dbReference type="NCBI Taxonomy" id="3103831"/>
    <lineage>
        <taxon>Eukaryota</taxon>
        <taxon>Viridiplantae</taxon>
        <taxon>Streptophyta</taxon>
        <taxon>Embryophyta</taxon>
        <taxon>Tracheophyta</taxon>
        <taxon>Spermatophyta</taxon>
        <taxon>Magnoliopsida</taxon>
        <taxon>eudicotyledons</taxon>
        <taxon>Gunneridae</taxon>
        <taxon>Pentapetalae</taxon>
        <taxon>asterids</taxon>
        <taxon>campanulids</taxon>
        <taxon>Asterales</taxon>
        <taxon>Asteraceae</taxon>
        <taxon>Asteroideae</taxon>
        <taxon>Heliantheae alliance</taxon>
        <taxon>Madieae</taxon>
        <taxon>Madiinae</taxon>
        <taxon>Deinandra</taxon>
    </lineage>
</organism>
<sequence>MRALTLHSCQMSWSHMSIIQSLPNLQFLKLKHRAFEGSCWNTDGQEFQQLTFLRLEGLNIKEWEACILSFPCLGQLEIYSCKDLKGIPLEIGDIPTLELIRINDCNDFVSKSVKRIQEEQNDLGNFDLKIELGRAL</sequence>
<dbReference type="InterPro" id="IPR032675">
    <property type="entry name" value="LRR_dom_sf"/>
</dbReference>
<evidence type="ECO:0000313" key="2">
    <source>
        <dbReference type="Proteomes" id="UP001408789"/>
    </source>
</evidence>
<dbReference type="EMBL" id="JBCNJP010000027">
    <property type="protein sequence ID" value="KAK9051916.1"/>
    <property type="molecule type" value="Genomic_DNA"/>
</dbReference>
<dbReference type="SUPFAM" id="SSF52047">
    <property type="entry name" value="RNI-like"/>
    <property type="match status" value="1"/>
</dbReference>
<accession>A0AAP0GJQ5</accession>
<dbReference type="Gene3D" id="3.80.10.10">
    <property type="entry name" value="Ribonuclease Inhibitor"/>
    <property type="match status" value="1"/>
</dbReference>